<gene>
    <name evidence="11" type="ORF">CFter6_0549</name>
</gene>
<dbReference type="AlphaFoldDB" id="A0A127P6E5"/>
<dbReference type="SUPFAM" id="SSF52540">
    <property type="entry name" value="P-loop containing nucleoside triphosphate hydrolases"/>
    <property type="match status" value="1"/>
</dbReference>
<dbReference type="SMART" id="SM00382">
    <property type="entry name" value="AAA"/>
    <property type="match status" value="1"/>
</dbReference>
<evidence type="ECO:0000256" key="4">
    <source>
        <dbReference type="ARBA" id="ARBA00022741"/>
    </source>
</evidence>
<evidence type="ECO:0000256" key="7">
    <source>
        <dbReference type="ARBA" id="ARBA00023136"/>
    </source>
</evidence>
<dbReference type="GO" id="GO:0034040">
    <property type="term" value="F:ATPase-coupled lipid transmembrane transporter activity"/>
    <property type="evidence" value="ECO:0007669"/>
    <property type="project" value="TreeGrafter"/>
</dbReference>
<dbReference type="GO" id="GO:1904680">
    <property type="term" value="F:peptide transmembrane transporter activity"/>
    <property type="evidence" value="ECO:0007669"/>
    <property type="project" value="InterPro"/>
</dbReference>
<dbReference type="InterPro" id="IPR036640">
    <property type="entry name" value="ABC1_TM_sf"/>
</dbReference>
<evidence type="ECO:0000259" key="10">
    <source>
        <dbReference type="PROSITE" id="PS50929"/>
    </source>
</evidence>
<organism evidence="11">
    <name type="scientific">Collimonas fungivorans</name>
    <dbReference type="NCBI Taxonomy" id="158899"/>
    <lineage>
        <taxon>Bacteria</taxon>
        <taxon>Pseudomonadati</taxon>
        <taxon>Pseudomonadota</taxon>
        <taxon>Betaproteobacteria</taxon>
        <taxon>Burkholderiales</taxon>
        <taxon>Oxalobacteraceae</taxon>
        <taxon>Collimonas</taxon>
    </lineage>
</organism>
<evidence type="ECO:0000256" key="3">
    <source>
        <dbReference type="ARBA" id="ARBA00022692"/>
    </source>
</evidence>
<dbReference type="Proteomes" id="UP000072421">
    <property type="component" value="Chromosome"/>
</dbReference>
<keyword evidence="6 8" id="KW-1133">Transmembrane helix</keyword>
<evidence type="ECO:0000256" key="2">
    <source>
        <dbReference type="ARBA" id="ARBA00022475"/>
    </source>
</evidence>
<dbReference type="GO" id="GO:0140359">
    <property type="term" value="F:ABC-type transporter activity"/>
    <property type="evidence" value="ECO:0007669"/>
    <property type="project" value="InterPro"/>
</dbReference>
<evidence type="ECO:0000313" key="11">
    <source>
        <dbReference type="EMBL" id="AMO93278.1"/>
    </source>
</evidence>
<keyword evidence="5" id="KW-0067">ATP-binding</keyword>
<dbReference type="InterPro" id="IPR011527">
    <property type="entry name" value="ABC1_TM_dom"/>
</dbReference>
<dbReference type="GO" id="GO:0016887">
    <property type="term" value="F:ATP hydrolysis activity"/>
    <property type="evidence" value="ECO:0007669"/>
    <property type="project" value="InterPro"/>
</dbReference>
<comment type="subcellular location">
    <subcellularLocation>
        <location evidence="1">Cell membrane</location>
        <topology evidence="1">Multi-pass membrane protein</topology>
    </subcellularLocation>
</comment>
<reference evidence="11 12" key="1">
    <citation type="submission" date="2015-11" db="EMBL/GenBank/DDBJ databases">
        <title>Exploring the genomic traits of fungus-feeding bacterial genus Collimonas.</title>
        <authorList>
            <person name="Song C."/>
            <person name="Schmidt R."/>
            <person name="de Jager V."/>
            <person name="Krzyzanowska D."/>
            <person name="Jongedijk E."/>
            <person name="Cankar K."/>
            <person name="Beekwilder J."/>
            <person name="van Veen A."/>
            <person name="de Boer W."/>
            <person name="van Veen J.A."/>
            <person name="Garbeva P."/>
        </authorList>
    </citation>
    <scope>NUCLEOTIDE SEQUENCE [LARGE SCALE GENOMIC DNA]</scope>
    <source>
        <strain evidence="11 12">Ter6</strain>
    </source>
</reference>
<dbReference type="RefSeq" id="WP_061542179.1">
    <property type="nucleotide sequence ID" value="NZ_CP013232.1"/>
</dbReference>
<evidence type="ECO:0000256" key="8">
    <source>
        <dbReference type="SAM" id="Phobius"/>
    </source>
</evidence>
<dbReference type="OrthoDB" id="9760776at2"/>
<feature type="transmembrane region" description="Helical" evidence="8">
    <location>
        <begin position="274"/>
        <end position="293"/>
    </location>
</feature>
<dbReference type="GO" id="GO:0005886">
    <property type="term" value="C:plasma membrane"/>
    <property type="evidence" value="ECO:0007669"/>
    <property type="project" value="UniProtKB-SubCell"/>
</dbReference>
<keyword evidence="4" id="KW-0547">Nucleotide-binding</keyword>
<dbReference type="Gene3D" id="1.20.1560.10">
    <property type="entry name" value="ABC transporter type 1, transmembrane domain"/>
    <property type="match status" value="1"/>
</dbReference>
<accession>A0A127P6E5</accession>
<feature type="transmembrane region" description="Helical" evidence="8">
    <location>
        <begin position="59"/>
        <end position="78"/>
    </location>
</feature>
<dbReference type="SUPFAM" id="SSF90123">
    <property type="entry name" value="ABC transporter transmembrane region"/>
    <property type="match status" value="1"/>
</dbReference>
<feature type="transmembrane region" description="Helical" evidence="8">
    <location>
        <begin position="251"/>
        <end position="268"/>
    </location>
</feature>
<keyword evidence="3 8" id="KW-0812">Transmembrane</keyword>
<keyword evidence="2" id="KW-1003">Cell membrane</keyword>
<dbReference type="InterPro" id="IPR003593">
    <property type="entry name" value="AAA+_ATPase"/>
</dbReference>
<dbReference type="Pfam" id="PF00664">
    <property type="entry name" value="ABC_membrane"/>
    <property type="match status" value="1"/>
</dbReference>
<evidence type="ECO:0000313" key="12">
    <source>
        <dbReference type="Proteomes" id="UP000072421"/>
    </source>
</evidence>
<sequence>MKDKDSGIDYGIAILRLMWNSHPWLTIGTAISGVISGFAGIAMIDTINEAIQHADKRQHLFLVFIALVTSSLIFRNSAALLPAYAARQIITSLRIALCKKILATPLKELDRRGTPNVLAFLINDIPQLADTLLKLPTILVESTIVIFSLIYLGMLSLPALAWTLAVIVGGIYLFGFFVRRCIYYSRKFRDEFNIYNAYTHGLLLGIKELKLNSDRRRWFRRAAIDLSTKRVANYNFIERFWYMGAESTSQISYFVLIGILVFWAPSFHSLDTRTLTACVLAIIYLMEPLGILVSTVPDLGKGAIACERLAEFGLSITDKNLAAMSDNHATEKKLSRQRYWKSIELRNVGVSFDAVDSSREFKLGPINIRLHPGELIFVIGGNGSGKSTLAKALTGLYPPSEGQILLDDRPVDDAHHLEIYRNLFSAIFTEFHIFDRLIQSKGANGKDAILPTELLTKLGLEEKIQIDGNKLSTTTALSTGQRKRLALVCAYLEDRPIVILDEWAADQDPSFKAFFYNVLLPELKNQGKCVIAITHDDHYFNVADRLVKLEDGRIVELR</sequence>
<evidence type="ECO:0000256" key="1">
    <source>
        <dbReference type="ARBA" id="ARBA00004651"/>
    </source>
</evidence>
<dbReference type="EMBL" id="CP013232">
    <property type="protein sequence ID" value="AMO93278.1"/>
    <property type="molecule type" value="Genomic_DNA"/>
</dbReference>
<name>A0A127P6E5_9BURK</name>
<dbReference type="Pfam" id="PF00005">
    <property type="entry name" value="ABC_tran"/>
    <property type="match status" value="1"/>
</dbReference>
<dbReference type="InterPro" id="IPR027417">
    <property type="entry name" value="P-loop_NTPase"/>
</dbReference>
<feature type="domain" description="ABC transmembrane type-1" evidence="10">
    <location>
        <begin position="24"/>
        <end position="301"/>
    </location>
</feature>
<protein>
    <submittedName>
        <fullName evidence="11">Cyclic peptide transporter family protein</fullName>
    </submittedName>
</protein>
<dbReference type="GO" id="GO:0005524">
    <property type="term" value="F:ATP binding"/>
    <property type="evidence" value="ECO:0007669"/>
    <property type="project" value="UniProtKB-KW"/>
</dbReference>
<dbReference type="PROSITE" id="PS50893">
    <property type="entry name" value="ABC_TRANSPORTER_2"/>
    <property type="match status" value="1"/>
</dbReference>
<evidence type="ECO:0000259" key="9">
    <source>
        <dbReference type="PROSITE" id="PS50893"/>
    </source>
</evidence>
<feature type="transmembrane region" description="Helical" evidence="8">
    <location>
        <begin position="159"/>
        <end position="178"/>
    </location>
</feature>
<dbReference type="PATRIC" id="fig|158899.10.peg.567"/>
<dbReference type="Gene3D" id="3.40.50.300">
    <property type="entry name" value="P-loop containing nucleotide triphosphate hydrolases"/>
    <property type="match status" value="1"/>
</dbReference>
<dbReference type="PROSITE" id="PS50929">
    <property type="entry name" value="ABC_TM1F"/>
    <property type="match status" value="1"/>
</dbReference>
<evidence type="ECO:0000256" key="6">
    <source>
        <dbReference type="ARBA" id="ARBA00022989"/>
    </source>
</evidence>
<feature type="transmembrane region" description="Helical" evidence="8">
    <location>
        <begin position="132"/>
        <end position="153"/>
    </location>
</feature>
<dbReference type="PANTHER" id="PTHR24221">
    <property type="entry name" value="ATP-BINDING CASSETTE SUB-FAMILY B"/>
    <property type="match status" value="1"/>
</dbReference>
<dbReference type="InterPro" id="IPR005898">
    <property type="entry name" value="Cyc_pep_transpt_SyrD/YojI"/>
</dbReference>
<dbReference type="InterPro" id="IPR003439">
    <property type="entry name" value="ABC_transporter-like_ATP-bd"/>
</dbReference>
<proteinExistence type="predicted"/>
<dbReference type="GO" id="GO:0015833">
    <property type="term" value="P:peptide transport"/>
    <property type="evidence" value="ECO:0007669"/>
    <property type="project" value="InterPro"/>
</dbReference>
<evidence type="ECO:0000256" key="5">
    <source>
        <dbReference type="ARBA" id="ARBA00022840"/>
    </source>
</evidence>
<feature type="domain" description="ABC transporter" evidence="9">
    <location>
        <begin position="343"/>
        <end position="557"/>
    </location>
</feature>
<feature type="transmembrane region" description="Helical" evidence="8">
    <location>
        <begin position="24"/>
        <end position="47"/>
    </location>
</feature>
<dbReference type="PANTHER" id="PTHR24221:SF654">
    <property type="entry name" value="ATP-BINDING CASSETTE SUB-FAMILY B MEMBER 6"/>
    <property type="match status" value="1"/>
</dbReference>
<dbReference type="InterPro" id="IPR039421">
    <property type="entry name" value="Type_1_exporter"/>
</dbReference>
<dbReference type="NCBIfam" id="TIGR01194">
    <property type="entry name" value="cyc_pep_trnsptr"/>
    <property type="match status" value="1"/>
</dbReference>
<keyword evidence="7 8" id="KW-0472">Membrane</keyword>